<dbReference type="PROSITE" id="PS51434">
    <property type="entry name" value="NUP_C"/>
    <property type="match status" value="1"/>
</dbReference>
<dbReference type="GO" id="GO:0048573">
    <property type="term" value="P:photoperiodism, flowering"/>
    <property type="evidence" value="ECO:0007669"/>
    <property type="project" value="UniProtKB-ARBA"/>
</dbReference>
<dbReference type="GO" id="GO:0005643">
    <property type="term" value="C:nuclear pore"/>
    <property type="evidence" value="ECO:0007669"/>
    <property type="project" value="UniProtKB-SubCell"/>
</dbReference>
<evidence type="ECO:0000256" key="3">
    <source>
        <dbReference type="ARBA" id="ARBA00022816"/>
    </source>
</evidence>
<evidence type="ECO:0000313" key="12">
    <source>
        <dbReference type="Proteomes" id="UP001632038"/>
    </source>
</evidence>
<dbReference type="InterPro" id="IPR007230">
    <property type="entry name" value="Nup98_auto-Pept-S59_dom"/>
</dbReference>
<dbReference type="EMBL" id="JAVIJP010000066">
    <property type="protein sequence ID" value="KAL3620737.1"/>
    <property type="molecule type" value="Genomic_DNA"/>
</dbReference>
<name>A0ABD3BTY0_9LAMI</name>
<comment type="caution">
    <text evidence="11">The sequence shown here is derived from an EMBL/GenBank/DDBJ whole genome shotgun (WGS) entry which is preliminary data.</text>
</comment>
<proteinExistence type="predicted"/>
<dbReference type="Pfam" id="PF04096">
    <property type="entry name" value="Nucleoporin2"/>
    <property type="match status" value="1"/>
</dbReference>
<feature type="region of interest" description="Disordered" evidence="9">
    <location>
        <begin position="398"/>
        <end position="448"/>
    </location>
</feature>
<evidence type="ECO:0000256" key="8">
    <source>
        <dbReference type="ARBA" id="ARBA00065263"/>
    </source>
</evidence>
<dbReference type="PANTHER" id="PTHR23198:SF19">
    <property type="entry name" value="NUCLEAR PORE COMPLEX PROTEIN NUP98A-LIKE ISOFORM X1"/>
    <property type="match status" value="1"/>
</dbReference>
<dbReference type="Proteomes" id="UP001632038">
    <property type="component" value="Unassembled WGS sequence"/>
</dbReference>
<evidence type="ECO:0000256" key="5">
    <source>
        <dbReference type="ARBA" id="ARBA00023010"/>
    </source>
</evidence>
<sequence>MVITTPFTKKVQIHKTKPAPSSRSSFGFSTSSGTGTVFGVPNTPGFGFGSSNSATASTNSSVFGVHNPSAFATGFTTGTSHAFPSTTPGFGINSTKTTGFVFSSTSTSNNNNIFGIKSFAGSPGATKLKPTTGSRLSPYSATCVPDKCTEKFQSISAMPVYETKSHEELRLEDYELLPNKGSSNTRFGPITEPAPSSQSSFGFPKSSGTSTVFGVPNTTGIDFKSTPGFGFNSSNSATASTNSSVFGVPNPSAFATGFTTGTSHAFPNTTPGLGINSTNTRGFAFNSTTTSGSLFMIGSPGATKIKPTTGSRLSPYSATPVEVNGGICTEKFHSISAMPVYKTKSHEELRLEDYELLPNKGDGPKNCDSQRSPFEPVKPINNPFNVSNNNTTSSAFFSSPSPFSGNSTSELVKNNNMVPHTNNNTTTLFPNPFNSKPNPISITNPSQTSQVYTPANTVGAQSSLVADPFPTIITCGRSEIVRPNTVLTSVEHGDSSVLAQVPNKLPSNRRTIRTRRVSSKLNSLPPHKKYSTPSSEPKVAFFHNEVVRPYPLPRENPRSWDTIYSSTEGKCCKDKDLPSSSSQLNNDSEDSVTIAKKHEINISSQMPKLPNENGYYTEPSLNELAAKEMDEPGSLSRVNDFVVGKSGCGSIKFLGETDVRHLDIGSMVQFNNREVIVYADEETKPDVGKGVNKPAEITLLNVKCVSKKTGKQYVDGPQVQRYEEMLMKKVSEQGAEFVSYDPVQGEWKFRVLHF</sequence>
<dbReference type="Pfam" id="PF21240">
    <property type="entry name" value="Nup98_GLEBS"/>
    <property type="match status" value="1"/>
</dbReference>
<dbReference type="GO" id="GO:0051028">
    <property type="term" value="P:mRNA transport"/>
    <property type="evidence" value="ECO:0007669"/>
    <property type="project" value="UniProtKB-KW"/>
</dbReference>
<dbReference type="Gene3D" id="3.30.1610.10">
    <property type="entry name" value="Peptidase S59, nucleoporin"/>
    <property type="match status" value="1"/>
</dbReference>
<keyword evidence="5" id="KW-0811">Translocation</keyword>
<accession>A0ABD3BTY0</accession>
<dbReference type="InterPro" id="IPR037665">
    <property type="entry name" value="Nucleoporin_S59-like"/>
</dbReference>
<feature type="region of interest" description="Disordered" evidence="9">
    <location>
        <begin position="360"/>
        <end position="381"/>
    </location>
</feature>
<evidence type="ECO:0000259" key="10">
    <source>
        <dbReference type="PROSITE" id="PS51434"/>
    </source>
</evidence>
<comment type="subunit">
    <text evidence="8">Part of the nuclear pore complex (NPC). The NPC has an eight-fold symmetrical structure comprising a central transport channel and two rings, the cytoplasmic and nuclear rings, to which eight filaments are attached. The cytoplasmic filaments have loose ends, while the nuclear filaments are joined in a distal ring, forming a nuclear basket. NPCs are highly dynamic in configuration and composition, and can be devided in 3 subcomplexes, the NUP62 subcomplex, the NUP107-160 subcomplex and the NUP93 subcomplex, containing approximately 30 different nucleoporin proteins.</text>
</comment>
<keyword evidence="12" id="KW-1185">Reference proteome</keyword>
<dbReference type="Gene3D" id="1.10.10.2360">
    <property type="match status" value="2"/>
</dbReference>
<keyword evidence="6" id="KW-0906">Nuclear pore complex</keyword>
<dbReference type="PANTHER" id="PTHR23198">
    <property type="entry name" value="NUCLEOPORIN"/>
    <property type="match status" value="1"/>
</dbReference>
<reference evidence="12" key="1">
    <citation type="journal article" date="2024" name="IScience">
        <title>Strigolactones Initiate the Formation of Haustorium-like Structures in Castilleja.</title>
        <authorList>
            <person name="Buerger M."/>
            <person name="Peterson D."/>
            <person name="Chory J."/>
        </authorList>
    </citation>
    <scope>NUCLEOTIDE SEQUENCE [LARGE SCALE GENOMIC DNA]</scope>
</reference>
<keyword evidence="2" id="KW-0813">Transport</keyword>
<dbReference type="GO" id="GO:0015031">
    <property type="term" value="P:protein transport"/>
    <property type="evidence" value="ECO:0007669"/>
    <property type="project" value="UniProtKB-KW"/>
</dbReference>
<feature type="domain" description="Peptidase S59" evidence="10">
    <location>
        <begin position="612"/>
        <end position="754"/>
    </location>
</feature>
<dbReference type="InterPro" id="IPR036903">
    <property type="entry name" value="Nup98_auto-Pept-S59_dom_sf"/>
</dbReference>
<keyword evidence="4" id="KW-0653">Protein transport</keyword>
<dbReference type="AlphaFoldDB" id="A0ABD3BTY0"/>
<keyword evidence="7" id="KW-0539">Nucleus</keyword>
<feature type="compositionally biased region" description="Low complexity" evidence="9">
    <location>
        <begin position="398"/>
        <end position="434"/>
    </location>
</feature>
<evidence type="ECO:0000256" key="2">
    <source>
        <dbReference type="ARBA" id="ARBA00022448"/>
    </source>
</evidence>
<protein>
    <recommendedName>
        <fullName evidence="10">Peptidase S59 domain-containing protein</fullName>
    </recommendedName>
</protein>
<gene>
    <name evidence="11" type="ORF">CASFOL_035649</name>
</gene>
<comment type="subcellular location">
    <subcellularLocation>
        <location evidence="1">Nucleus</location>
        <location evidence="1">Nuclear pore complex</location>
    </subcellularLocation>
</comment>
<evidence type="ECO:0000256" key="7">
    <source>
        <dbReference type="ARBA" id="ARBA00023242"/>
    </source>
</evidence>
<organism evidence="11 12">
    <name type="scientific">Castilleja foliolosa</name>
    <dbReference type="NCBI Taxonomy" id="1961234"/>
    <lineage>
        <taxon>Eukaryota</taxon>
        <taxon>Viridiplantae</taxon>
        <taxon>Streptophyta</taxon>
        <taxon>Embryophyta</taxon>
        <taxon>Tracheophyta</taxon>
        <taxon>Spermatophyta</taxon>
        <taxon>Magnoliopsida</taxon>
        <taxon>eudicotyledons</taxon>
        <taxon>Gunneridae</taxon>
        <taxon>Pentapetalae</taxon>
        <taxon>asterids</taxon>
        <taxon>lamiids</taxon>
        <taxon>Lamiales</taxon>
        <taxon>Orobanchaceae</taxon>
        <taxon>Pedicularideae</taxon>
        <taxon>Castillejinae</taxon>
        <taxon>Castilleja</taxon>
    </lineage>
</organism>
<evidence type="ECO:0000256" key="6">
    <source>
        <dbReference type="ARBA" id="ARBA00023132"/>
    </source>
</evidence>
<keyword evidence="3" id="KW-0509">mRNA transport</keyword>
<evidence type="ECO:0000256" key="4">
    <source>
        <dbReference type="ARBA" id="ARBA00022927"/>
    </source>
</evidence>
<dbReference type="FunFam" id="3.30.1610.10:FF:000002">
    <property type="entry name" value="nuclear pore complex protein NUP98A"/>
    <property type="match status" value="1"/>
</dbReference>
<feature type="compositionally biased region" description="Polar residues" evidence="9">
    <location>
        <begin position="435"/>
        <end position="448"/>
    </location>
</feature>
<evidence type="ECO:0000256" key="9">
    <source>
        <dbReference type="SAM" id="MobiDB-lite"/>
    </source>
</evidence>
<dbReference type="SUPFAM" id="SSF82215">
    <property type="entry name" value="C-terminal autoproteolytic domain of nucleoporin nup98"/>
    <property type="match status" value="1"/>
</dbReference>
<evidence type="ECO:0000313" key="11">
    <source>
        <dbReference type="EMBL" id="KAL3620737.1"/>
    </source>
</evidence>
<evidence type="ECO:0000256" key="1">
    <source>
        <dbReference type="ARBA" id="ARBA00004567"/>
    </source>
</evidence>